<keyword evidence="4" id="KW-1185">Reference proteome</keyword>
<dbReference type="Proteomes" id="UP000313231">
    <property type="component" value="Unassembled WGS sequence"/>
</dbReference>
<dbReference type="InterPro" id="IPR011042">
    <property type="entry name" value="6-blade_b-propeller_TolB-like"/>
</dbReference>
<name>A0A5C4VKE8_9ACTN</name>
<comment type="similarity">
    <text evidence="1">Belongs to the TolB family.</text>
</comment>
<protein>
    <submittedName>
        <fullName evidence="3">Uncharacterized protein</fullName>
    </submittedName>
</protein>
<dbReference type="AlphaFoldDB" id="A0A5C4VKE8"/>
<dbReference type="Gene3D" id="2.60.40.2700">
    <property type="match status" value="1"/>
</dbReference>
<dbReference type="Pfam" id="PF07676">
    <property type="entry name" value="PD40"/>
    <property type="match status" value="4"/>
</dbReference>
<gene>
    <name evidence="3" type="ORF">FHP29_18420</name>
</gene>
<feature type="compositionally biased region" description="Polar residues" evidence="2">
    <location>
        <begin position="1"/>
        <end position="15"/>
    </location>
</feature>
<organism evidence="3 4">
    <name type="scientific">Nocardioides albidus</name>
    <dbReference type="NCBI Taxonomy" id="1517589"/>
    <lineage>
        <taxon>Bacteria</taxon>
        <taxon>Bacillati</taxon>
        <taxon>Actinomycetota</taxon>
        <taxon>Actinomycetes</taxon>
        <taxon>Propionibacteriales</taxon>
        <taxon>Nocardioidaceae</taxon>
        <taxon>Nocardioides</taxon>
    </lineage>
</organism>
<dbReference type="PANTHER" id="PTHR36842">
    <property type="entry name" value="PROTEIN TOLB HOMOLOG"/>
    <property type="match status" value="1"/>
</dbReference>
<dbReference type="EMBL" id="VDMP01000027">
    <property type="protein sequence ID" value="TNM36165.1"/>
    <property type="molecule type" value="Genomic_DNA"/>
</dbReference>
<comment type="caution">
    <text evidence="3">The sequence shown here is derived from an EMBL/GenBank/DDBJ whole genome shotgun (WGS) entry which is preliminary data.</text>
</comment>
<evidence type="ECO:0000256" key="2">
    <source>
        <dbReference type="SAM" id="MobiDB-lite"/>
    </source>
</evidence>
<evidence type="ECO:0000256" key="1">
    <source>
        <dbReference type="ARBA" id="ARBA00009820"/>
    </source>
</evidence>
<feature type="region of interest" description="Disordered" evidence="2">
    <location>
        <begin position="1"/>
        <end position="25"/>
    </location>
</feature>
<reference evidence="3 4" key="1">
    <citation type="journal article" date="2016" name="Int. J. Syst. Evol. Microbiol.">
        <title>Nocardioides albidus sp. nov., an actinobacterium isolated from garden soil.</title>
        <authorList>
            <person name="Singh H."/>
            <person name="Du J."/>
            <person name="Trinh H."/>
            <person name="Won K."/>
            <person name="Yang J.E."/>
            <person name="Yin C."/>
            <person name="Kook M."/>
            <person name="Yi T.H."/>
        </authorList>
    </citation>
    <scope>NUCLEOTIDE SEQUENCE [LARGE SCALE GENOMIC DNA]</scope>
    <source>
        <strain evidence="3 4">CCTCC AB 2015297</strain>
    </source>
</reference>
<proteinExistence type="inferred from homology"/>
<evidence type="ECO:0000313" key="4">
    <source>
        <dbReference type="Proteomes" id="UP000313231"/>
    </source>
</evidence>
<dbReference type="Gene3D" id="2.120.10.30">
    <property type="entry name" value="TolB, C-terminal domain"/>
    <property type="match status" value="2"/>
</dbReference>
<dbReference type="PANTHER" id="PTHR36842:SF1">
    <property type="entry name" value="PROTEIN TOLB"/>
    <property type="match status" value="1"/>
</dbReference>
<evidence type="ECO:0000313" key="3">
    <source>
        <dbReference type="EMBL" id="TNM36165.1"/>
    </source>
</evidence>
<accession>A0A5C4VKE8</accession>
<sequence>MNADGSGQTRLTHTPVSEGKPAWSPDGTRLAFVRIDDAANGGDREIWTMHADGTHQTRLTANAAEDDHPSWAPDGSRIAFDSDRDSYGQVYVMNADGSGPRNLSGLQFLDERSPDWSATGEIAFRTGYGQIGRMDANGGSVKAVTEPSTGYLFGWPAWSPSGRVLAYQLDNAQAHQPWIVIHDVASGGTGSLVPPGIAFTQPAWSPDGRHLALAGQAGTFDIWSVDANGSAVNLTNTAAKESQPDWQRPPTITCPKPAIKGKRVVGKRLRVVQGSLSPALSTVSYQWFRKAKAIKGATGVKYKIRRKDRGKKVSVRATCTVVGATGPVAVASAKKKVRR</sequence>
<dbReference type="SUPFAM" id="SSF69304">
    <property type="entry name" value="Tricorn protease N-terminal domain"/>
    <property type="match status" value="1"/>
</dbReference>
<dbReference type="InterPro" id="IPR011659">
    <property type="entry name" value="WD40"/>
</dbReference>